<gene>
    <name evidence="2" type="ORF">K493DRAFT_377391</name>
</gene>
<evidence type="ECO:0000313" key="3">
    <source>
        <dbReference type="Proteomes" id="UP000193498"/>
    </source>
</evidence>
<feature type="region of interest" description="Disordered" evidence="1">
    <location>
        <begin position="240"/>
        <end position="282"/>
    </location>
</feature>
<accession>A0A1Y1Z446</accession>
<dbReference type="EMBL" id="MCFE01000029">
    <property type="protein sequence ID" value="ORY05020.1"/>
    <property type="molecule type" value="Genomic_DNA"/>
</dbReference>
<proteinExistence type="predicted"/>
<dbReference type="InParanoid" id="A0A1Y1Z446"/>
<evidence type="ECO:0000313" key="2">
    <source>
        <dbReference type="EMBL" id="ORY05020.1"/>
    </source>
</evidence>
<evidence type="ECO:0008006" key="4">
    <source>
        <dbReference type="Google" id="ProtNLM"/>
    </source>
</evidence>
<dbReference type="Proteomes" id="UP000193498">
    <property type="component" value="Unassembled WGS sequence"/>
</dbReference>
<evidence type="ECO:0000256" key="1">
    <source>
        <dbReference type="SAM" id="MobiDB-lite"/>
    </source>
</evidence>
<keyword evidence="3" id="KW-1185">Reference proteome</keyword>
<comment type="caution">
    <text evidence="2">The sequence shown here is derived from an EMBL/GenBank/DDBJ whole genome shotgun (WGS) entry which is preliminary data.</text>
</comment>
<name>A0A1Y1Z446_9FUNG</name>
<reference evidence="2 3" key="1">
    <citation type="submission" date="2016-07" db="EMBL/GenBank/DDBJ databases">
        <title>Pervasive Adenine N6-methylation of Active Genes in Fungi.</title>
        <authorList>
            <consortium name="DOE Joint Genome Institute"/>
            <person name="Mondo S.J."/>
            <person name="Dannebaum R.O."/>
            <person name="Kuo R.C."/>
            <person name="Labutti K."/>
            <person name="Haridas S."/>
            <person name="Kuo A."/>
            <person name="Salamov A."/>
            <person name="Ahrendt S.R."/>
            <person name="Lipzen A."/>
            <person name="Sullivan W."/>
            <person name="Andreopoulos W.B."/>
            <person name="Clum A."/>
            <person name="Lindquist E."/>
            <person name="Daum C."/>
            <person name="Ramamoorthy G.K."/>
            <person name="Gryganskyi A."/>
            <person name="Culley D."/>
            <person name="Magnuson J.K."/>
            <person name="James T.Y."/>
            <person name="O'Malley M.A."/>
            <person name="Stajich J.E."/>
            <person name="Spatafora J.W."/>
            <person name="Visel A."/>
            <person name="Grigoriev I.V."/>
        </authorList>
    </citation>
    <scope>NUCLEOTIDE SEQUENCE [LARGE SCALE GENOMIC DNA]</scope>
    <source>
        <strain evidence="2 3">CBS 931.73</strain>
    </source>
</reference>
<sequence>MVNWIEFLSWVFQLPLNIRNSTCFAEFFGLWESDMRDLSSSVPTSIDLGGATIPIVSSVIEAIDSLKLASLPSDWNVRHMTTKEKAAWQSKESTLIRSYSCRPARSDNVTVITPFNIVNILVARSISYDDLRKQIFEKFCENQALKLEDFESVVLAYKLDNSIVVIATNDDLRGVIIDQIDKCVIYLPSSKLLDEFLWMREVADLNTPTGSEEISGRNRDSGYISYRSLSNGSLRERYFQEGSHQGHRKQSSPSALRHQDSSGSLKRHNSLSSLHSIPMQNSGLRRQNTMASLHQKTMLASLRRQNSESMIRSKPRDIFDNKAKSRGSERPVNLAQNSTGDSALIARRIIMLKVVLNSECCVVIPIPSNISASALQEVITKAFVQAGYTKDRVYSLQLIHRTADSHFIAVESDEDVRAIMNGAS</sequence>
<organism evidence="2 3">
    <name type="scientific">Basidiobolus meristosporus CBS 931.73</name>
    <dbReference type="NCBI Taxonomy" id="1314790"/>
    <lineage>
        <taxon>Eukaryota</taxon>
        <taxon>Fungi</taxon>
        <taxon>Fungi incertae sedis</taxon>
        <taxon>Zoopagomycota</taxon>
        <taxon>Entomophthoromycotina</taxon>
        <taxon>Basidiobolomycetes</taxon>
        <taxon>Basidiobolales</taxon>
        <taxon>Basidiobolaceae</taxon>
        <taxon>Basidiobolus</taxon>
    </lineage>
</organism>
<feature type="compositionally biased region" description="Polar residues" evidence="1">
    <location>
        <begin position="270"/>
        <end position="282"/>
    </location>
</feature>
<dbReference type="AlphaFoldDB" id="A0A1Y1Z446"/>
<protein>
    <recommendedName>
        <fullName evidence="4">PB1 domain-containing protein</fullName>
    </recommendedName>
</protein>